<dbReference type="AlphaFoldDB" id="A0A915J3Z9"/>
<dbReference type="WBParaSite" id="nRc.2.0.1.t21192-RA">
    <property type="protein sequence ID" value="nRc.2.0.1.t21192-RA"/>
    <property type="gene ID" value="nRc.2.0.1.g21192"/>
</dbReference>
<name>A0A915J3Z9_ROMCU</name>
<organism evidence="1 2">
    <name type="scientific">Romanomermis culicivorax</name>
    <name type="common">Nematode worm</name>
    <dbReference type="NCBI Taxonomy" id="13658"/>
    <lineage>
        <taxon>Eukaryota</taxon>
        <taxon>Metazoa</taxon>
        <taxon>Ecdysozoa</taxon>
        <taxon>Nematoda</taxon>
        <taxon>Enoplea</taxon>
        <taxon>Dorylaimia</taxon>
        <taxon>Mermithida</taxon>
        <taxon>Mermithoidea</taxon>
        <taxon>Mermithidae</taxon>
        <taxon>Romanomermis</taxon>
    </lineage>
</organism>
<evidence type="ECO:0000313" key="1">
    <source>
        <dbReference type="Proteomes" id="UP000887565"/>
    </source>
</evidence>
<keyword evidence="1" id="KW-1185">Reference proteome</keyword>
<sequence length="367" mass="43094">MTNTFIESLLYGVKPVRSDMLMHEHFNEHVHLRHLNPMYMTTFLLGLSSTLMCSEFREKYGIRRVFFTHFGKEKIGRLTILTDDKRINDQLIKKSLKVRTFVMGDNFDNARFILSREEDNIMRLLLSGEVDDLERDFTKEVEKLYRNEPGLEKINMDEYPADYEIFKIGTEKIYKDDHDDGLRVAMNFVELKKQWTYSGNHLLRDTSYILDSREPTDFVHPENTMVLLTDKKVISPKKHNDFNPDAVFNLFKRYYDAEDKKILEKFKNVFHMTGGETNLAEQKLTSLFKVAENNILESETDFEAIVDGIFSGSNCVRSTIQDKNIHTDTFFLHMLPHEQVLKMNFKALFGDLLTDNRMTKVARSAYE</sequence>
<reference evidence="2" key="1">
    <citation type="submission" date="2022-11" db="UniProtKB">
        <authorList>
            <consortium name="WormBaseParasite"/>
        </authorList>
    </citation>
    <scope>IDENTIFICATION</scope>
</reference>
<accession>A0A915J3Z9</accession>
<dbReference type="Proteomes" id="UP000887565">
    <property type="component" value="Unplaced"/>
</dbReference>
<proteinExistence type="predicted"/>
<protein>
    <submittedName>
        <fullName evidence="2">Uncharacterized protein</fullName>
    </submittedName>
</protein>
<evidence type="ECO:0000313" key="2">
    <source>
        <dbReference type="WBParaSite" id="nRc.2.0.1.t21192-RA"/>
    </source>
</evidence>